<evidence type="ECO:0000256" key="1">
    <source>
        <dbReference type="SAM" id="Phobius"/>
    </source>
</evidence>
<keyword evidence="1" id="KW-1133">Transmembrane helix</keyword>
<comment type="caution">
    <text evidence="2">The sequence shown here is derived from an EMBL/GenBank/DDBJ whole genome shotgun (WGS) entry which is preliminary data.</text>
</comment>
<keyword evidence="1" id="KW-0472">Membrane</keyword>
<reference evidence="2 3" key="1">
    <citation type="submission" date="2013-06" db="EMBL/GenBank/DDBJ databases">
        <title>Rumen cellulosomics: divergent fiber-degrading strategies revealed by comparative genome-wide analysis of six Ruminococcal strains.</title>
        <authorList>
            <person name="Dassa B."/>
            <person name="Borovok I."/>
            <person name="Lamed R."/>
            <person name="Flint H."/>
            <person name="Yeoman C.J."/>
            <person name="White B."/>
            <person name="Bayer E.A."/>
        </authorList>
    </citation>
    <scope>NUCLEOTIDE SEQUENCE [LARGE SCALE GENOMIC DNA]</scope>
    <source>
        <strain evidence="2 3">SY3</strain>
    </source>
</reference>
<dbReference type="AlphaFoldDB" id="A0A011UZD2"/>
<evidence type="ECO:0000313" key="2">
    <source>
        <dbReference type="EMBL" id="EXM38532.1"/>
    </source>
</evidence>
<sequence>MDFIKMVNAEHRFQVLTDEACERSVLSKIRTENRRIQRINTTLIKMSAVFGSVAILALIIK</sequence>
<evidence type="ECO:0000313" key="3">
    <source>
        <dbReference type="Proteomes" id="UP000021369"/>
    </source>
</evidence>
<protein>
    <submittedName>
        <fullName evidence="2">Uncharacterized protein</fullName>
    </submittedName>
</protein>
<keyword evidence="1" id="KW-0812">Transmembrane</keyword>
<proteinExistence type="predicted"/>
<dbReference type="RefSeq" id="WP_037289342.1">
    <property type="nucleotide sequence ID" value="NZ_JEOB01000004.1"/>
</dbReference>
<accession>A0A011UZD2</accession>
<dbReference type="EMBL" id="JEOB01000004">
    <property type="protein sequence ID" value="EXM38532.1"/>
    <property type="molecule type" value="Genomic_DNA"/>
</dbReference>
<name>A0A011UZD2_RUMAL</name>
<dbReference type="PATRIC" id="fig|1341156.4.peg.2550"/>
<organism evidence="2 3">
    <name type="scientific">Ruminococcus albus SY3</name>
    <dbReference type="NCBI Taxonomy" id="1341156"/>
    <lineage>
        <taxon>Bacteria</taxon>
        <taxon>Bacillati</taxon>
        <taxon>Bacillota</taxon>
        <taxon>Clostridia</taxon>
        <taxon>Eubacteriales</taxon>
        <taxon>Oscillospiraceae</taxon>
        <taxon>Ruminococcus</taxon>
    </lineage>
</organism>
<dbReference type="Proteomes" id="UP000021369">
    <property type="component" value="Unassembled WGS sequence"/>
</dbReference>
<keyword evidence="3" id="KW-1185">Reference proteome</keyword>
<gene>
    <name evidence="2" type="ORF">RASY3_14505</name>
</gene>
<feature type="transmembrane region" description="Helical" evidence="1">
    <location>
        <begin position="43"/>
        <end position="60"/>
    </location>
</feature>